<dbReference type="NCBIfam" id="TIGR04183">
    <property type="entry name" value="Por_Secre_tail"/>
    <property type="match status" value="1"/>
</dbReference>
<evidence type="ECO:0000259" key="2">
    <source>
        <dbReference type="Pfam" id="PF18962"/>
    </source>
</evidence>
<dbReference type="eggNOG" id="COG3391">
    <property type="taxonomic scope" value="Bacteria"/>
</dbReference>
<dbReference type="EMBL" id="AVGG01000011">
    <property type="protein sequence ID" value="ESU27354.1"/>
    <property type="molecule type" value="Genomic_DNA"/>
</dbReference>
<dbReference type="Proteomes" id="UP000018004">
    <property type="component" value="Unassembled WGS sequence"/>
</dbReference>
<dbReference type="InterPro" id="IPR006626">
    <property type="entry name" value="PbH1"/>
</dbReference>
<dbReference type="InterPro" id="IPR026444">
    <property type="entry name" value="Secre_tail"/>
</dbReference>
<protein>
    <recommendedName>
        <fullName evidence="2">Secretion system C-terminal sorting domain-containing protein</fullName>
    </recommendedName>
</protein>
<dbReference type="AlphaFoldDB" id="V6SLP2"/>
<comment type="caution">
    <text evidence="3">The sequence shown here is derived from an EMBL/GenBank/DDBJ whole genome shotgun (WGS) entry which is preliminary data.</text>
</comment>
<dbReference type="SMART" id="SM00710">
    <property type="entry name" value="PbH1"/>
    <property type="match status" value="11"/>
</dbReference>
<proteinExistence type="predicted"/>
<evidence type="ECO:0000313" key="3">
    <source>
        <dbReference type="EMBL" id="ESU27354.1"/>
    </source>
</evidence>
<dbReference type="InterPro" id="IPR011050">
    <property type="entry name" value="Pectin_lyase_fold/virulence"/>
</dbReference>
<reference evidence="3 4" key="1">
    <citation type="submission" date="2013-08" db="EMBL/GenBank/DDBJ databases">
        <title>Flavobacterium limnosediminis JC2902 genome sequencing.</title>
        <authorList>
            <person name="Lee K."/>
            <person name="Yi H."/>
            <person name="Park S."/>
            <person name="Chun J."/>
        </authorList>
    </citation>
    <scope>NUCLEOTIDE SEQUENCE [LARGE SCALE GENOMIC DNA]</scope>
    <source>
        <strain evidence="3 4">JC2902</strain>
    </source>
</reference>
<dbReference type="RefSeq" id="WP_023579641.1">
    <property type="nucleotide sequence ID" value="NZ_AVGG01000011.1"/>
</dbReference>
<evidence type="ECO:0000313" key="4">
    <source>
        <dbReference type="Proteomes" id="UP000018004"/>
    </source>
</evidence>
<dbReference type="PATRIC" id="fig|1341181.4.peg.2021"/>
<keyword evidence="1" id="KW-0732">Signal</keyword>
<sequence>MKKKYIMESAKYVELQVKLQKLVILLFFLFFSVLNVQGQVTVSGAVNGNGSYTTLGAAFTAIGTSQAGADITITVTANTTETATAILGAGDWNSVMISPSGGEWTVSGSLAADLIRFNGADNVTVNGLNSGGNGLTISNASTSNMSGTSTIKFQTDATNNTITNCTLLGSATVSSSTPGGVVLFSTGTTTGNDNNTISNCKIGPAGTTPPSKLIFSSGSNSSVPLYNSGITITGCSLYDYFLQTGCAAVYITTGNTDWTLTNNKIYQTVTRNFTTAGSMYGIYFANPTNSNNMQITGNTIGYANDSGSGTFTVTSTVNAAFTGIYFFASSTAPDACNINNNTITNISFTSTSGSLYGIYNTTAASTNSINVNGNTVRNLTATTTGGFVGIYAGAATSLDCSNNTVRDLTRNGAGPFYGISYTSPASVTFDSNSITNLNSTAADNAGNTFAGIYSATTAQTESFFTNTITGLTSASTTSGINIFGISNGTGATGNKIFVGNTIYNLSLPASGTGKIYGIKLNGGGTQNSILRNTIHTLSGGNIINGIAVTAGTTIDASKNKIYGLSSSSAAAVVYGMNLTGGTTHNIFNNIVGSLSASAGDNASGTPNQVVGINAVNGAATVNLYHNTIKIDALSTGANFGSSAVSVDTNPALIMRNNILVNTSAANGTGLSVVLRKPTLTSYDASSNNNLFYGTTVYTDGTNTDITLNDFRTRLVNRDALSVNENPDFISTTGSDATYLHIDTAVPTLIESGGVFITSVNEDFDGNTRNASVPDIGADEFAGIPITMGGNDFALANLKVYPNPVSDVLQIENPQSITNIEVFNIAGQKMMSKTANAMTVTIPMSGFAAGAYFVKVSADNAIKTIKVIKK</sequence>
<dbReference type="STRING" id="1341181.FLJC2902T_20590"/>
<dbReference type="InterPro" id="IPR012334">
    <property type="entry name" value="Pectin_lyas_fold"/>
</dbReference>
<dbReference type="SUPFAM" id="SSF51126">
    <property type="entry name" value="Pectin lyase-like"/>
    <property type="match status" value="1"/>
</dbReference>
<gene>
    <name evidence="3" type="ORF">FLJC2902T_20590</name>
</gene>
<dbReference type="Gene3D" id="2.160.20.10">
    <property type="entry name" value="Single-stranded right-handed beta-helix, Pectin lyase-like"/>
    <property type="match status" value="1"/>
</dbReference>
<evidence type="ECO:0000256" key="1">
    <source>
        <dbReference type="ARBA" id="ARBA00022729"/>
    </source>
</evidence>
<dbReference type="Pfam" id="PF18962">
    <property type="entry name" value="Por_Secre_tail"/>
    <property type="match status" value="1"/>
</dbReference>
<keyword evidence="4" id="KW-1185">Reference proteome</keyword>
<accession>V6SLP2</accession>
<name>V6SLP2_9FLAO</name>
<organism evidence="3 4">
    <name type="scientific">Flavobacterium limnosediminis JC2902</name>
    <dbReference type="NCBI Taxonomy" id="1341181"/>
    <lineage>
        <taxon>Bacteria</taxon>
        <taxon>Pseudomonadati</taxon>
        <taxon>Bacteroidota</taxon>
        <taxon>Flavobacteriia</taxon>
        <taxon>Flavobacteriales</taxon>
        <taxon>Flavobacteriaceae</taxon>
        <taxon>Flavobacterium</taxon>
    </lineage>
</organism>
<feature type="domain" description="Secretion system C-terminal sorting" evidence="2">
    <location>
        <begin position="799"/>
        <end position="866"/>
    </location>
</feature>